<name>A0ABR8CFH3_9CYAN</name>
<proteinExistence type="predicted"/>
<sequence>MNINFEKVQWINQPQHFTVSRESITLTTEPNTDLWQRTYYGFQHDNAPAILLTSDLNFSFTTKVSFNYQARFDQAGVLIYIDHDNWFKASVEYENTDVSRLGSVVTNQGYSDWATTDISTTPSIWYRLSRRNADFLIEHSFNGKEFKQMRIFHLSALGDTDATAAQLAPTEIFAQPVRFGIYACSPLDSSFTATFEYLSLTDSLWMAHK</sequence>
<dbReference type="SUPFAM" id="SSF49899">
    <property type="entry name" value="Concanavalin A-like lectins/glucanases"/>
    <property type="match status" value="1"/>
</dbReference>
<dbReference type="InterPro" id="IPR013320">
    <property type="entry name" value="ConA-like_dom_sf"/>
</dbReference>
<dbReference type="Gene3D" id="2.60.120.200">
    <property type="match status" value="1"/>
</dbReference>
<dbReference type="PIRSF" id="PIRSF022704">
    <property type="entry name" value="UCP022704"/>
    <property type="match status" value="1"/>
</dbReference>
<dbReference type="Pfam" id="PF07081">
    <property type="entry name" value="DUF1349"/>
    <property type="match status" value="1"/>
</dbReference>
<accession>A0ABR8CFH3</accession>
<gene>
    <name evidence="1" type="ORF">H6G05_17810</name>
</gene>
<dbReference type="PANTHER" id="PTHR35332:SF2">
    <property type="entry name" value="REGULATION OF ENOLASE PROTEIN 1"/>
    <property type="match status" value="1"/>
</dbReference>
<evidence type="ECO:0000313" key="1">
    <source>
        <dbReference type="EMBL" id="MBD2318695.1"/>
    </source>
</evidence>
<reference evidence="1 2" key="1">
    <citation type="journal article" date="2020" name="ISME J.">
        <title>Comparative genomics reveals insights into cyanobacterial evolution and habitat adaptation.</title>
        <authorList>
            <person name="Chen M.Y."/>
            <person name="Teng W.K."/>
            <person name="Zhao L."/>
            <person name="Hu C.X."/>
            <person name="Zhou Y.K."/>
            <person name="Han B.P."/>
            <person name="Song L.R."/>
            <person name="Shu W.S."/>
        </authorList>
    </citation>
    <scope>NUCLEOTIDE SEQUENCE [LARGE SCALE GENOMIC DNA]</scope>
    <source>
        <strain evidence="1 2">FACHB-1050</strain>
    </source>
</reference>
<dbReference type="EMBL" id="JACJQY010000033">
    <property type="protein sequence ID" value="MBD2318695.1"/>
    <property type="molecule type" value="Genomic_DNA"/>
</dbReference>
<dbReference type="RefSeq" id="WP_190579930.1">
    <property type="nucleotide sequence ID" value="NZ_CAWPQU010000027.1"/>
</dbReference>
<dbReference type="InterPro" id="IPR015987">
    <property type="entry name" value="UCP022704"/>
</dbReference>
<evidence type="ECO:0000313" key="2">
    <source>
        <dbReference type="Proteomes" id="UP000618445"/>
    </source>
</evidence>
<protein>
    <submittedName>
        <fullName evidence="1">DUF1349 domain-containing protein</fullName>
    </submittedName>
</protein>
<organism evidence="1 2">
    <name type="scientific">Phormidium tenue FACHB-1050</name>
    <dbReference type="NCBI Taxonomy" id="2692857"/>
    <lineage>
        <taxon>Bacteria</taxon>
        <taxon>Bacillati</taxon>
        <taxon>Cyanobacteriota</taxon>
        <taxon>Cyanophyceae</taxon>
        <taxon>Oscillatoriophycideae</taxon>
        <taxon>Oscillatoriales</taxon>
        <taxon>Oscillatoriaceae</taxon>
        <taxon>Phormidium</taxon>
    </lineage>
</organism>
<dbReference type="PANTHER" id="PTHR35332">
    <property type="entry name" value="REGULATION OF ENOLASE PROTEIN 1"/>
    <property type="match status" value="1"/>
</dbReference>
<comment type="caution">
    <text evidence="1">The sequence shown here is derived from an EMBL/GenBank/DDBJ whole genome shotgun (WGS) entry which is preliminary data.</text>
</comment>
<dbReference type="InterPro" id="IPR009784">
    <property type="entry name" value="DUF1349"/>
</dbReference>
<keyword evidence="2" id="KW-1185">Reference proteome</keyword>
<dbReference type="Proteomes" id="UP000618445">
    <property type="component" value="Unassembled WGS sequence"/>
</dbReference>